<evidence type="ECO:0000313" key="1">
    <source>
        <dbReference type="EMBL" id="GKV03967.1"/>
    </source>
</evidence>
<dbReference type="EMBL" id="BPVZ01000021">
    <property type="protein sequence ID" value="GKV03967.1"/>
    <property type="molecule type" value="Genomic_DNA"/>
</dbReference>
<dbReference type="Proteomes" id="UP001054252">
    <property type="component" value="Unassembled WGS sequence"/>
</dbReference>
<evidence type="ECO:0000313" key="2">
    <source>
        <dbReference type="Proteomes" id="UP001054252"/>
    </source>
</evidence>
<sequence>MMTLVANSVGTAPKKQGLATDIPYKWLSSSAWDNLARRKKKIHAKSKSFRIHSGIHTQLMTGRQGLKFNGSGTKGTEIP</sequence>
<accession>A0AAV5IQ45</accession>
<protein>
    <submittedName>
        <fullName evidence="1">Uncharacterized protein</fullName>
    </submittedName>
</protein>
<gene>
    <name evidence="1" type="ORF">SLEP1_g16193</name>
</gene>
<comment type="caution">
    <text evidence="1">The sequence shown here is derived from an EMBL/GenBank/DDBJ whole genome shotgun (WGS) entry which is preliminary data.</text>
</comment>
<reference evidence="1 2" key="1">
    <citation type="journal article" date="2021" name="Commun. Biol.">
        <title>The genome of Shorea leprosula (Dipterocarpaceae) highlights the ecological relevance of drought in aseasonal tropical rainforests.</title>
        <authorList>
            <person name="Ng K.K.S."/>
            <person name="Kobayashi M.J."/>
            <person name="Fawcett J.A."/>
            <person name="Hatakeyama M."/>
            <person name="Paape T."/>
            <person name="Ng C.H."/>
            <person name="Ang C.C."/>
            <person name="Tnah L.H."/>
            <person name="Lee C.T."/>
            <person name="Nishiyama T."/>
            <person name="Sese J."/>
            <person name="O'Brien M.J."/>
            <person name="Copetti D."/>
            <person name="Mohd Noor M.I."/>
            <person name="Ong R.C."/>
            <person name="Putra M."/>
            <person name="Sireger I.Z."/>
            <person name="Indrioko S."/>
            <person name="Kosugi Y."/>
            <person name="Izuno A."/>
            <person name="Isagi Y."/>
            <person name="Lee S.L."/>
            <person name="Shimizu K.K."/>
        </authorList>
    </citation>
    <scope>NUCLEOTIDE SEQUENCE [LARGE SCALE GENOMIC DNA]</scope>
    <source>
        <strain evidence="1">214</strain>
    </source>
</reference>
<dbReference type="AlphaFoldDB" id="A0AAV5IQ45"/>
<organism evidence="1 2">
    <name type="scientific">Rubroshorea leprosula</name>
    <dbReference type="NCBI Taxonomy" id="152421"/>
    <lineage>
        <taxon>Eukaryota</taxon>
        <taxon>Viridiplantae</taxon>
        <taxon>Streptophyta</taxon>
        <taxon>Embryophyta</taxon>
        <taxon>Tracheophyta</taxon>
        <taxon>Spermatophyta</taxon>
        <taxon>Magnoliopsida</taxon>
        <taxon>eudicotyledons</taxon>
        <taxon>Gunneridae</taxon>
        <taxon>Pentapetalae</taxon>
        <taxon>rosids</taxon>
        <taxon>malvids</taxon>
        <taxon>Malvales</taxon>
        <taxon>Dipterocarpaceae</taxon>
        <taxon>Rubroshorea</taxon>
    </lineage>
</organism>
<proteinExistence type="predicted"/>
<keyword evidence="2" id="KW-1185">Reference proteome</keyword>
<name>A0AAV5IQ45_9ROSI</name>